<dbReference type="GO" id="GO:0005789">
    <property type="term" value="C:endoplasmic reticulum membrane"/>
    <property type="evidence" value="ECO:0000318"/>
    <property type="project" value="GO_Central"/>
</dbReference>
<reference evidence="3" key="1">
    <citation type="journal article" date="2008" name="Nat. Genet.">
        <title>The Pristionchus pacificus genome provides a unique perspective on nematode lifestyle and parasitism.</title>
        <authorList>
            <person name="Dieterich C."/>
            <person name="Clifton S.W."/>
            <person name="Schuster L.N."/>
            <person name="Chinwalla A."/>
            <person name="Delehaunty K."/>
            <person name="Dinkelacker I."/>
            <person name="Fulton L."/>
            <person name="Fulton R."/>
            <person name="Godfrey J."/>
            <person name="Minx P."/>
            <person name="Mitreva M."/>
            <person name="Roeseler W."/>
            <person name="Tian H."/>
            <person name="Witte H."/>
            <person name="Yang S.P."/>
            <person name="Wilson R.K."/>
            <person name="Sommer R.J."/>
        </authorList>
    </citation>
    <scope>NUCLEOTIDE SEQUENCE [LARGE SCALE GENOMIC DNA]</scope>
    <source>
        <strain evidence="3">PS312</strain>
    </source>
</reference>
<reference evidence="2" key="2">
    <citation type="submission" date="2022-06" db="UniProtKB">
        <authorList>
            <consortium name="EnsemblMetazoa"/>
        </authorList>
    </citation>
    <scope>IDENTIFICATION</scope>
    <source>
        <strain evidence="2">PS312</strain>
    </source>
</reference>
<gene>
    <name evidence="2" type="primary">WBGene00281635</name>
</gene>
<feature type="domain" description="Serine aminopeptidase S33" evidence="1">
    <location>
        <begin position="105"/>
        <end position="234"/>
    </location>
</feature>
<proteinExistence type="predicted"/>
<evidence type="ECO:0000259" key="1">
    <source>
        <dbReference type="Pfam" id="PF12146"/>
    </source>
</evidence>
<dbReference type="OrthoDB" id="10249433at2759"/>
<dbReference type="Proteomes" id="UP000005239">
    <property type="component" value="Unassembled WGS sequence"/>
</dbReference>
<organism evidence="2 3">
    <name type="scientific">Pristionchus pacificus</name>
    <name type="common">Parasitic nematode worm</name>
    <dbReference type="NCBI Taxonomy" id="54126"/>
    <lineage>
        <taxon>Eukaryota</taxon>
        <taxon>Metazoa</taxon>
        <taxon>Ecdysozoa</taxon>
        <taxon>Nematoda</taxon>
        <taxon>Chromadorea</taxon>
        <taxon>Rhabditida</taxon>
        <taxon>Rhabditina</taxon>
        <taxon>Diplogasteromorpha</taxon>
        <taxon>Diplogasteroidea</taxon>
        <taxon>Neodiplogasteridae</taxon>
        <taxon>Pristionchus</taxon>
    </lineage>
</organism>
<dbReference type="PANTHER" id="PTHR12277">
    <property type="entry name" value="ALPHA/BETA HYDROLASE DOMAIN-CONTAINING PROTEIN"/>
    <property type="match status" value="1"/>
</dbReference>
<dbReference type="GO" id="GO:0004622">
    <property type="term" value="F:phosphatidylcholine lysophospholipase activity"/>
    <property type="evidence" value="ECO:0000318"/>
    <property type="project" value="GO_Central"/>
</dbReference>
<dbReference type="EnsemblMetazoa" id="PPA43266.1">
    <property type="protein sequence ID" value="PPA43266.1"/>
    <property type="gene ID" value="WBGene00281635"/>
</dbReference>
<protein>
    <submittedName>
        <fullName evidence="2">Hydrolase</fullName>
    </submittedName>
</protein>
<dbReference type="Gene3D" id="3.40.50.1820">
    <property type="entry name" value="alpha/beta hydrolase"/>
    <property type="match status" value="1"/>
</dbReference>
<evidence type="ECO:0000313" key="3">
    <source>
        <dbReference type="Proteomes" id="UP000005239"/>
    </source>
</evidence>
<accession>A0A8R1Z5I1</accession>
<sequence>MKNEKLFMIVTYPIIIIVALVAFIFLATPIVLYSFPHIHKFFIASTFAITPHAEMNLTAEGLAGRTFYITVGSSTVFVWHLVPSKDPSADNPDEYDRILANDTYKIVVFFHSPERDQKKFTSFCRVLMDRKEQDIQLISFDYKGFGNAAGDTTVSGAVEDTRTVYNWLRRRSPHTEIHFWAHGLGGSIAAAALEALLEDGQEVKSIVLETPYPNTTALLKSKFFVVKMYDAILPSSFFSTSLNILDLNFNMGRTMASTDVPTLVLSGEADEEATSNARDVVRTIRRHRDFIFHIEWRCRKVTRWPGQQASESELNQIIRGFHSATDIFWAP</sequence>
<keyword evidence="3" id="KW-1185">Reference proteome</keyword>
<dbReference type="Pfam" id="PF12146">
    <property type="entry name" value="Hydrolase_4"/>
    <property type="match status" value="1"/>
</dbReference>
<evidence type="ECO:0000313" key="2">
    <source>
        <dbReference type="EnsemblMetazoa" id="PPA43266.1"/>
    </source>
</evidence>
<dbReference type="GO" id="GO:0052651">
    <property type="term" value="P:monoacylglycerol catabolic process"/>
    <property type="evidence" value="ECO:0000318"/>
    <property type="project" value="GO_Central"/>
</dbReference>
<dbReference type="GO" id="GO:0047372">
    <property type="term" value="F:monoacylglycerol lipase activity"/>
    <property type="evidence" value="ECO:0000318"/>
    <property type="project" value="GO_Central"/>
</dbReference>
<dbReference type="SUPFAM" id="SSF53474">
    <property type="entry name" value="alpha/beta-Hydrolases"/>
    <property type="match status" value="1"/>
</dbReference>
<dbReference type="GO" id="GO:0006660">
    <property type="term" value="P:phosphatidylserine catabolic process"/>
    <property type="evidence" value="ECO:0000318"/>
    <property type="project" value="GO_Central"/>
</dbReference>
<dbReference type="PANTHER" id="PTHR12277:SF194">
    <property type="entry name" value="FI04476P"/>
    <property type="match status" value="1"/>
</dbReference>
<dbReference type="InterPro" id="IPR022742">
    <property type="entry name" value="Hydrolase_4"/>
</dbReference>
<name>A0A2A6CDW4_PRIPA</name>
<dbReference type="InterPro" id="IPR029058">
    <property type="entry name" value="AB_hydrolase_fold"/>
</dbReference>
<accession>A0A2A6CDW4</accession>
<dbReference type="AlphaFoldDB" id="A0A2A6CDW4"/>